<keyword evidence="2" id="KW-1185">Reference proteome</keyword>
<protein>
    <recommendedName>
        <fullName evidence="3">Fimbrillin-like</fullName>
    </recommendedName>
</protein>
<reference evidence="2" key="1">
    <citation type="submission" date="2016-10" db="EMBL/GenBank/DDBJ databases">
        <authorList>
            <person name="Varghese N."/>
            <person name="Submissions S."/>
        </authorList>
    </citation>
    <scope>NUCLEOTIDE SEQUENCE [LARGE SCALE GENOMIC DNA]</scope>
    <source>
        <strain evidence="2">DSM 22361</strain>
    </source>
</reference>
<evidence type="ECO:0008006" key="3">
    <source>
        <dbReference type="Google" id="ProtNLM"/>
    </source>
</evidence>
<accession>A0A1H5YM13</accession>
<dbReference type="PROSITE" id="PS51257">
    <property type="entry name" value="PROKAR_LIPOPROTEIN"/>
    <property type="match status" value="1"/>
</dbReference>
<evidence type="ECO:0000313" key="1">
    <source>
        <dbReference type="EMBL" id="SEG25118.1"/>
    </source>
</evidence>
<gene>
    <name evidence="1" type="ORF">SAMN05421877_10655</name>
</gene>
<organism evidence="1 2">
    <name type="scientific">Sphingobacterium lactis</name>
    <dbReference type="NCBI Taxonomy" id="797291"/>
    <lineage>
        <taxon>Bacteria</taxon>
        <taxon>Pseudomonadati</taxon>
        <taxon>Bacteroidota</taxon>
        <taxon>Sphingobacteriia</taxon>
        <taxon>Sphingobacteriales</taxon>
        <taxon>Sphingobacteriaceae</taxon>
        <taxon>Sphingobacterium</taxon>
    </lineage>
</organism>
<name>A0A1H5YM13_9SPHI</name>
<dbReference type="AlphaFoldDB" id="A0A1H5YM13"/>
<dbReference type="Proteomes" id="UP000236731">
    <property type="component" value="Unassembled WGS sequence"/>
</dbReference>
<dbReference type="EMBL" id="FNUT01000006">
    <property type="protein sequence ID" value="SEG25118.1"/>
    <property type="molecule type" value="Genomic_DNA"/>
</dbReference>
<sequence>MKKMNNTKLVNRYLGFLAILFIGFSSCQKDVSSDDVAPGKAIVKLNLQESFVQDDNQVNGSKSSTRSTGTTPIVKDTTMMFGGYMVDVQLVDESIAAARGIQTSTSKSNGGIKAASVVKQNKIEEDVIYRMVAFKENGDFFAQQDYVHGEEGTQPPMQVDAGFTYHFIVYSISSKTDAPPAITYEGGVQKLENAKLAGVTQDLMVYVLKNKAIDHGTTNLDVIMQHKFSMITTTINMGSMMNGHITNLSNVRFSGTSASADYKFDTNTITYNNQTAGSQTVTWPDLGSGLRTVTSNPTIVINPTSTDRSLVFGRFAMDDEDIANYTVSGIKVTPGHKYNLILNFRTCTQEAELGKDVLNWFYNETPDQKGIMVDGVFRPNGYVLSKSFNAPYTNYGFTFDFTRLDNAFNMKINGEWMVLDEDEDQIQFQTYDNTANGEGIITRNIEFIDGEEYSDKNGQVNEYGIKTIWDMRGTTANPMIRVSISRSGQISILGSKTDGGELIQLVLKNKARFNPNIKWNRDAANVIEVTQKVSNNTIIQGRGYGKQKVGCPVITR</sequence>
<evidence type="ECO:0000313" key="2">
    <source>
        <dbReference type="Proteomes" id="UP000236731"/>
    </source>
</evidence>
<proteinExistence type="predicted"/>